<sequence length="157" mass="17795">MRKNRILIRLHIDLIYRSLSSSQNFPATTSDNCCCFRWLELVVLFSASTQQQHENGQYDYFTIHLLQWLKYSSYCCLPFIEQERVLARAEELLANGVEPDYDVIFVELFGKVKKRKQIPGAGQATSLYFPFAVGSTATSASVGSAGLSNDQIDELLE</sequence>
<dbReference type="AlphaFoldDB" id="A0ABD1IMG4"/>
<organism evidence="1 2">
    <name type="scientific">Salvia divinorum</name>
    <name type="common">Maria pastora</name>
    <name type="synonym">Diviner's sage</name>
    <dbReference type="NCBI Taxonomy" id="28513"/>
    <lineage>
        <taxon>Eukaryota</taxon>
        <taxon>Viridiplantae</taxon>
        <taxon>Streptophyta</taxon>
        <taxon>Embryophyta</taxon>
        <taxon>Tracheophyta</taxon>
        <taxon>Spermatophyta</taxon>
        <taxon>Magnoliopsida</taxon>
        <taxon>eudicotyledons</taxon>
        <taxon>Gunneridae</taxon>
        <taxon>Pentapetalae</taxon>
        <taxon>asterids</taxon>
        <taxon>lamiids</taxon>
        <taxon>Lamiales</taxon>
        <taxon>Lamiaceae</taxon>
        <taxon>Nepetoideae</taxon>
        <taxon>Mentheae</taxon>
        <taxon>Salviinae</taxon>
        <taxon>Salvia</taxon>
        <taxon>Salvia subgen. Calosphace</taxon>
    </lineage>
</organism>
<comment type="caution">
    <text evidence="1">The sequence shown here is derived from an EMBL/GenBank/DDBJ whole genome shotgun (WGS) entry which is preliminary data.</text>
</comment>
<accession>A0ABD1IMG4</accession>
<keyword evidence="2" id="KW-1185">Reference proteome</keyword>
<protein>
    <submittedName>
        <fullName evidence="1">Uncharacterized protein</fullName>
    </submittedName>
</protein>
<proteinExistence type="predicted"/>
<evidence type="ECO:0000313" key="1">
    <source>
        <dbReference type="EMBL" id="KAL1568421.1"/>
    </source>
</evidence>
<dbReference type="Proteomes" id="UP001567538">
    <property type="component" value="Unassembled WGS sequence"/>
</dbReference>
<gene>
    <name evidence="1" type="ORF">AAHA92_00039</name>
</gene>
<dbReference type="EMBL" id="JBEAFC010000001">
    <property type="protein sequence ID" value="KAL1568421.1"/>
    <property type="molecule type" value="Genomic_DNA"/>
</dbReference>
<name>A0ABD1IMG4_SALDI</name>
<evidence type="ECO:0000313" key="2">
    <source>
        <dbReference type="Proteomes" id="UP001567538"/>
    </source>
</evidence>
<reference evidence="1 2" key="1">
    <citation type="submission" date="2024-06" db="EMBL/GenBank/DDBJ databases">
        <title>A chromosome level genome sequence of Diviner's sage (Salvia divinorum).</title>
        <authorList>
            <person name="Ford S.A."/>
            <person name="Ro D.-K."/>
            <person name="Ness R.W."/>
            <person name="Phillips M.A."/>
        </authorList>
    </citation>
    <scope>NUCLEOTIDE SEQUENCE [LARGE SCALE GENOMIC DNA]</scope>
    <source>
        <strain evidence="1">SAF-2024a</strain>
        <tissue evidence="1">Leaf</tissue>
    </source>
</reference>